<dbReference type="Gene3D" id="3.40.630.10">
    <property type="entry name" value="Zn peptidases"/>
    <property type="match status" value="1"/>
</dbReference>
<dbReference type="PANTHER" id="PTHR12147">
    <property type="entry name" value="METALLOPEPTIDASE M28 FAMILY MEMBER"/>
    <property type="match status" value="1"/>
</dbReference>
<dbReference type="GO" id="GO:0008235">
    <property type="term" value="F:metalloexopeptidase activity"/>
    <property type="evidence" value="ECO:0007669"/>
    <property type="project" value="InterPro"/>
</dbReference>
<dbReference type="PANTHER" id="PTHR12147:SF26">
    <property type="entry name" value="PEPTIDASE M28 DOMAIN-CONTAINING PROTEIN"/>
    <property type="match status" value="1"/>
</dbReference>
<dbReference type="PATRIC" id="fig|1637645.4.peg.4240"/>
<dbReference type="Proteomes" id="UP000033607">
    <property type="component" value="Unassembled WGS sequence"/>
</dbReference>
<dbReference type="SUPFAM" id="SSF53187">
    <property type="entry name" value="Zn-dependent exopeptidases"/>
    <property type="match status" value="1"/>
</dbReference>
<feature type="domain" description="Peptidase M28" evidence="1">
    <location>
        <begin position="110"/>
        <end position="217"/>
    </location>
</feature>
<evidence type="ECO:0000313" key="3">
    <source>
        <dbReference type="Proteomes" id="UP000033607"/>
    </source>
</evidence>
<reference evidence="2 3" key="1">
    <citation type="submission" date="2015-06" db="EMBL/GenBank/DDBJ databases">
        <title>Draft genome assembly of filamentous brackish cyanobacterium Limnoraphis robusta strain CS-951.</title>
        <authorList>
            <person name="Willis A."/>
            <person name="Parks M."/>
            <person name="Burford M.A."/>
        </authorList>
    </citation>
    <scope>NUCLEOTIDE SEQUENCE [LARGE SCALE GENOMIC DNA]</scope>
    <source>
        <strain evidence="2 3">CS-951</strain>
    </source>
</reference>
<comment type="caution">
    <text evidence="2">The sequence shown here is derived from an EMBL/GenBank/DDBJ whole genome shotgun (WGS) entry which is preliminary data.</text>
</comment>
<evidence type="ECO:0000313" key="2">
    <source>
        <dbReference type="EMBL" id="KKD37923.1"/>
    </source>
</evidence>
<accession>A0A0F5YGM8</accession>
<gene>
    <name evidence="2" type="ORF">WN50_11715</name>
</gene>
<dbReference type="InterPro" id="IPR007484">
    <property type="entry name" value="Peptidase_M28"/>
</dbReference>
<dbReference type="EMBL" id="LATL02000214">
    <property type="protein sequence ID" value="KKD37923.1"/>
    <property type="molecule type" value="Genomic_DNA"/>
</dbReference>
<protein>
    <submittedName>
        <fullName evidence="2">Peptidase M28</fullName>
    </submittedName>
</protein>
<evidence type="ECO:0000259" key="1">
    <source>
        <dbReference type="Pfam" id="PF04389"/>
    </source>
</evidence>
<dbReference type="GO" id="GO:0006508">
    <property type="term" value="P:proteolysis"/>
    <property type="evidence" value="ECO:0007669"/>
    <property type="project" value="InterPro"/>
</dbReference>
<dbReference type="AlphaFoldDB" id="A0A0F5YGM8"/>
<dbReference type="Pfam" id="PF04389">
    <property type="entry name" value="Peptidase_M28"/>
    <property type="match status" value="2"/>
</dbReference>
<organism evidence="2 3">
    <name type="scientific">Limnoraphis robusta CS-951</name>
    <dbReference type="NCBI Taxonomy" id="1637645"/>
    <lineage>
        <taxon>Bacteria</taxon>
        <taxon>Bacillati</taxon>
        <taxon>Cyanobacteriota</taxon>
        <taxon>Cyanophyceae</taxon>
        <taxon>Oscillatoriophycideae</taxon>
        <taxon>Oscillatoriales</taxon>
        <taxon>Sirenicapillariaceae</taxon>
        <taxon>Limnoraphis</taxon>
    </lineage>
</organism>
<feature type="domain" description="Peptidase M28" evidence="1">
    <location>
        <begin position="285"/>
        <end position="338"/>
    </location>
</feature>
<sequence length="345" mass="38015">MVCSLNWKTEISSVLLTREHPAVLPYPNSSKTSYFEVNVNPIAPLWSEVNVSNSANIAEINPEKIWSQMETLVGSRYTESDREFTRNYLVEQLQQLGFSPTLQTFEQGVNIVAKRSGDDPEAETLLIGAHYDTVVNSPGADDNASGIAVLLEVARLFGSQTSKNSLEIVFFDQEESGLLGSFAFSGRPENLQHLRHVIVLDMVGYACRTDGCQQYPTGLNVEPFLQASGVNSAEKGEFLVVVGEIQHPEILESFQGISSSLSNLNLPPVVPLPIPLKGVLTPDVLRSDHAPFWYQNIPAVLITDTANLRSPHYHQPSDTLAHLDREFLMGSAQVIVNVVSRLLDN</sequence>
<proteinExistence type="predicted"/>
<name>A0A0F5YGM8_9CYAN</name>
<dbReference type="InterPro" id="IPR045175">
    <property type="entry name" value="M28_fam"/>
</dbReference>